<dbReference type="PIRSF" id="PIRSF000904">
    <property type="entry name" value="FBPtase_SBPase"/>
    <property type="match status" value="1"/>
</dbReference>
<dbReference type="NCBIfam" id="NF006780">
    <property type="entry name" value="PRK09293.1-4"/>
    <property type="match status" value="1"/>
</dbReference>
<dbReference type="InterPro" id="IPR000146">
    <property type="entry name" value="FBPase_class-1"/>
</dbReference>
<comment type="cofactor">
    <cofactor evidence="9">
        <name>Mg(2+)</name>
        <dbReference type="ChEBI" id="CHEBI:18420"/>
    </cofactor>
    <text evidence="9">Binds 2 magnesium ions per subunit.</text>
</comment>
<evidence type="ECO:0000259" key="11">
    <source>
        <dbReference type="Pfam" id="PF00316"/>
    </source>
</evidence>
<feature type="binding site" evidence="9">
    <location>
        <position position="84"/>
    </location>
    <ligand>
        <name>Mg(2+)</name>
        <dbReference type="ChEBI" id="CHEBI:18420"/>
        <label>1</label>
    </ligand>
</feature>
<evidence type="ECO:0000313" key="13">
    <source>
        <dbReference type="EMBL" id="RUO20361.1"/>
    </source>
</evidence>
<dbReference type="EMBL" id="PIPJ01000005">
    <property type="protein sequence ID" value="RUO20361.1"/>
    <property type="molecule type" value="Genomic_DNA"/>
</dbReference>
<dbReference type="Gene3D" id="3.40.190.80">
    <property type="match status" value="1"/>
</dbReference>
<dbReference type="GO" id="GO:0005986">
    <property type="term" value="P:sucrose biosynthetic process"/>
    <property type="evidence" value="ECO:0007669"/>
    <property type="project" value="TreeGrafter"/>
</dbReference>
<reference evidence="14" key="1">
    <citation type="journal article" date="2018" name="Front. Microbiol.">
        <title>Genome-Based Analysis Reveals the Taxonomy and Diversity of the Family Idiomarinaceae.</title>
        <authorList>
            <person name="Liu Y."/>
            <person name="Lai Q."/>
            <person name="Shao Z."/>
        </authorList>
    </citation>
    <scope>NUCLEOTIDE SEQUENCE [LARGE SCALE GENOMIC DNA]</scope>
    <source>
        <strain evidence="14">GBPy7</strain>
    </source>
</reference>
<dbReference type="OrthoDB" id="9806756at2"/>
<dbReference type="Proteomes" id="UP000288395">
    <property type="component" value="Unassembled WGS sequence"/>
</dbReference>
<dbReference type="GO" id="GO:0030388">
    <property type="term" value="P:fructose 1,6-bisphosphate metabolic process"/>
    <property type="evidence" value="ECO:0007669"/>
    <property type="project" value="TreeGrafter"/>
</dbReference>
<name>A0A432VV85_9GAMM</name>
<comment type="subunit">
    <text evidence="9">Homotetramer.</text>
</comment>
<organism evidence="13 14">
    <name type="scientific">Aliidiomarina iranensis</name>
    <dbReference type="NCBI Taxonomy" id="1434071"/>
    <lineage>
        <taxon>Bacteria</taxon>
        <taxon>Pseudomonadati</taxon>
        <taxon>Pseudomonadota</taxon>
        <taxon>Gammaproteobacteria</taxon>
        <taxon>Alteromonadales</taxon>
        <taxon>Idiomarinaceae</taxon>
        <taxon>Aliidiomarina</taxon>
    </lineage>
</organism>
<evidence type="ECO:0000256" key="5">
    <source>
        <dbReference type="ARBA" id="ARBA00022801"/>
    </source>
</evidence>
<feature type="binding site" evidence="9">
    <location>
        <position position="103"/>
    </location>
    <ligand>
        <name>Mg(2+)</name>
        <dbReference type="ChEBI" id="CHEBI:18420"/>
        <label>2</label>
    </ligand>
</feature>
<comment type="caution">
    <text evidence="9">Lacks conserved residue(s) required for the propagation of feature annotation.</text>
</comment>
<feature type="domain" description="Fructose-1-6-bisphosphatase class 1 C-terminal" evidence="12">
    <location>
        <begin position="187"/>
        <end position="320"/>
    </location>
</feature>
<evidence type="ECO:0000256" key="10">
    <source>
        <dbReference type="RuleBase" id="RU000508"/>
    </source>
</evidence>
<dbReference type="AlphaFoldDB" id="A0A432VV85"/>
<proteinExistence type="inferred from homology"/>
<evidence type="ECO:0000256" key="7">
    <source>
        <dbReference type="ARBA" id="ARBA00023277"/>
    </source>
</evidence>
<evidence type="ECO:0000256" key="4">
    <source>
        <dbReference type="ARBA" id="ARBA00022723"/>
    </source>
</evidence>
<dbReference type="GO" id="GO:0006094">
    <property type="term" value="P:gluconeogenesis"/>
    <property type="evidence" value="ECO:0007669"/>
    <property type="project" value="UniProtKB-UniRule"/>
</dbReference>
<dbReference type="GO" id="GO:0006002">
    <property type="term" value="P:fructose 6-phosphate metabolic process"/>
    <property type="evidence" value="ECO:0007669"/>
    <property type="project" value="TreeGrafter"/>
</dbReference>
<gene>
    <name evidence="9" type="primary">fbp</name>
    <name evidence="13" type="ORF">CWE08_07780</name>
</gene>
<accession>A0A432VV85</accession>
<feature type="binding site" evidence="9">
    <location>
        <position position="105"/>
    </location>
    <ligand>
        <name>Mg(2+)</name>
        <dbReference type="ChEBI" id="CHEBI:18420"/>
        <label>1</label>
    </ligand>
</feature>
<feature type="binding site" evidence="9">
    <location>
        <position position="106"/>
    </location>
    <ligand>
        <name>Mg(2+)</name>
        <dbReference type="ChEBI" id="CHEBI:18420"/>
        <label>2</label>
    </ligand>
</feature>
<evidence type="ECO:0000256" key="9">
    <source>
        <dbReference type="HAMAP-Rule" id="MF_01855"/>
    </source>
</evidence>
<dbReference type="InterPro" id="IPR033391">
    <property type="entry name" value="FBPase_N"/>
</dbReference>
<keyword evidence="4 9" id="KW-0479">Metal-binding</keyword>
<dbReference type="PRINTS" id="PR00115">
    <property type="entry name" value="F16BPHPHTASE"/>
</dbReference>
<keyword evidence="14" id="KW-1185">Reference proteome</keyword>
<dbReference type="CDD" id="cd00354">
    <property type="entry name" value="FBPase"/>
    <property type="match status" value="1"/>
</dbReference>
<comment type="pathway">
    <text evidence="8">Carbohydrate biosynthesis.</text>
</comment>
<dbReference type="GO" id="GO:0006000">
    <property type="term" value="P:fructose metabolic process"/>
    <property type="evidence" value="ECO:0007669"/>
    <property type="project" value="TreeGrafter"/>
</dbReference>
<keyword evidence="6 9" id="KW-0460">Magnesium</keyword>
<dbReference type="Pfam" id="PF18913">
    <property type="entry name" value="FBPase_C"/>
    <property type="match status" value="1"/>
</dbReference>
<dbReference type="HAMAP" id="MF_01855">
    <property type="entry name" value="FBPase_class1"/>
    <property type="match status" value="1"/>
</dbReference>
<evidence type="ECO:0000256" key="8">
    <source>
        <dbReference type="ARBA" id="ARBA00024331"/>
    </source>
</evidence>
<evidence type="ECO:0000259" key="12">
    <source>
        <dbReference type="Pfam" id="PF18913"/>
    </source>
</evidence>
<dbReference type="GO" id="GO:0042132">
    <property type="term" value="F:fructose 1,6-bisphosphate 1-phosphatase activity"/>
    <property type="evidence" value="ECO:0007669"/>
    <property type="project" value="UniProtKB-UniRule"/>
</dbReference>
<feature type="domain" description="Fructose-1-6-bisphosphatase class I N-terminal" evidence="11">
    <location>
        <begin position="16"/>
        <end position="181"/>
    </location>
</feature>
<protein>
    <recommendedName>
        <fullName evidence="9">Fructose-1,6-bisphosphatase class 1</fullName>
        <shortName evidence="9">FBPase class 1</shortName>
        <ecNumber evidence="9">3.1.3.11</ecNumber>
    </recommendedName>
    <alternativeName>
        <fullName evidence="9">D-fructose-1,6-bisphosphate 1-phosphohydrolase class 1</fullName>
    </alternativeName>
</protein>
<dbReference type="InterPro" id="IPR028343">
    <property type="entry name" value="FBPtase"/>
</dbReference>
<dbReference type="PIRSF" id="PIRSF500210">
    <property type="entry name" value="FBPtase"/>
    <property type="match status" value="1"/>
</dbReference>
<evidence type="ECO:0000256" key="1">
    <source>
        <dbReference type="ARBA" id="ARBA00001273"/>
    </source>
</evidence>
<comment type="similarity">
    <text evidence="2 9 10">Belongs to the FBPase class 1 family.</text>
</comment>
<evidence type="ECO:0000313" key="14">
    <source>
        <dbReference type="Proteomes" id="UP000288395"/>
    </source>
</evidence>
<dbReference type="GO" id="GO:0000287">
    <property type="term" value="F:magnesium ion binding"/>
    <property type="evidence" value="ECO:0007669"/>
    <property type="project" value="UniProtKB-UniRule"/>
</dbReference>
<feature type="binding site" evidence="9">
    <location>
        <position position="197"/>
    </location>
    <ligand>
        <name>substrate</name>
    </ligand>
</feature>
<dbReference type="NCBIfam" id="NF006779">
    <property type="entry name" value="PRK09293.1-3"/>
    <property type="match status" value="1"/>
</dbReference>
<dbReference type="InterPro" id="IPR044015">
    <property type="entry name" value="FBPase_C_dom"/>
</dbReference>
<evidence type="ECO:0000256" key="3">
    <source>
        <dbReference type="ARBA" id="ARBA00022490"/>
    </source>
</evidence>
<feature type="binding site" evidence="9">
    <location>
        <begin position="106"/>
        <end position="109"/>
    </location>
    <ligand>
        <name>substrate</name>
    </ligand>
</feature>
<keyword evidence="5 9" id="KW-0378">Hydrolase</keyword>
<keyword evidence="3 9" id="KW-0963">Cytoplasm</keyword>
<dbReference type="SUPFAM" id="SSF56655">
    <property type="entry name" value="Carbohydrate phosphatase"/>
    <property type="match status" value="1"/>
</dbReference>
<comment type="subcellular location">
    <subcellularLocation>
        <location evidence="9">Cytoplasm</location>
    </subcellularLocation>
</comment>
<feature type="binding site" evidence="9">
    <location>
        <position position="103"/>
    </location>
    <ligand>
        <name>Mg(2+)</name>
        <dbReference type="ChEBI" id="CHEBI:18420"/>
        <label>1</label>
    </ligand>
</feature>
<dbReference type="EC" id="3.1.3.11" evidence="9"/>
<dbReference type="PANTHER" id="PTHR11556:SF35">
    <property type="entry name" value="SEDOHEPTULOSE-1,7-BISPHOSPHATASE, CHLOROPLASTIC"/>
    <property type="match status" value="1"/>
</dbReference>
<dbReference type="FunFam" id="3.40.190.80:FF:000011">
    <property type="entry name" value="Fructose-1,6-bisphosphatase class 1"/>
    <property type="match status" value="1"/>
</dbReference>
<keyword evidence="7 9" id="KW-0119">Carbohydrate metabolism</keyword>
<dbReference type="PANTHER" id="PTHR11556">
    <property type="entry name" value="FRUCTOSE-1,6-BISPHOSPHATASE-RELATED"/>
    <property type="match status" value="1"/>
</dbReference>
<comment type="catalytic activity">
    <reaction evidence="1 9">
        <text>beta-D-fructose 1,6-bisphosphate + H2O = beta-D-fructose 6-phosphate + phosphate</text>
        <dbReference type="Rhea" id="RHEA:11064"/>
        <dbReference type="ChEBI" id="CHEBI:15377"/>
        <dbReference type="ChEBI" id="CHEBI:32966"/>
        <dbReference type="ChEBI" id="CHEBI:43474"/>
        <dbReference type="ChEBI" id="CHEBI:57634"/>
        <dbReference type="EC" id="3.1.3.11"/>
    </reaction>
</comment>
<feature type="binding site" evidence="9">
    <location>
        <position position="263"/>
    </location>
    <ligand>
        <name>substrate</name>
    </ligand>
</feature>
<feature type="binding site" evidence="9">
    <location>
        <position position="269"/>
    </location>
    <ligand>
        <name>Mg(2+)</name>
        <dbReference type="ChEBI" id="CHEBI:18420"/>
        <label>2</label>
    </ligand>
</feature>
<sequence>MQRLIPVLNNDHVSLHLISVINTLLTAAKEISHRLHQGSLAGTLGSTLDENIQGETQKKLDIVSNQLIKNMLLETNLVHAVASEEEDFVVMGNPDAKYLVAYDPLDGSSNIDINGSVGTIFSILEKPKHAAEGTELFLQTGDEQIAAGYILYGPSTMLVLTTGKGVRMFTLDHTVGEFLLTVDKVTVPQDTKEFAINMSNRRYWTAPMENYIADLLLGAEGVRKKNFNMRWNAAMVSDVHRVLSRGGIFAYPADCKNPEKPCKLRLMYEANPMSFLVEQAGGRASTGYERIMSLQPTDIHERVSVLMGSRNEVDMCLDYYKKFKCERPDAPNQ</sequence>
<evidence type="ECO:0000256" key="2">
    <source>
        <dbReference type="ARBA" id="ARBA00010941"/>
    </source>
</evidence>
<dbReference type="Gene3D" id="3.30.540.10">
    <property type="entry name" value="Fructose-1,6-Bisphosphatase, subunit A, domain 1"/>
    <property type="match status" value="1"/>
</dbReference>
<evidence type="ECO:0000256" key="6">
    <source>
        <dbReference type="ARBA" id="ARBA00022842"/>
    </source>
</evidence>
<dbReference type="GO" id="GO:0005829">
    <property type="term" value="C:cytosol"/>
    <property type="evidence" value="ECO:0007669"/>
    <property type="project" value="TreeGrafter"/>
</dbReference>
<dbReference type="RefSeq" id="WP_126767292.1">
    <property type="nucleotide sequence ID" value="NZ_PIPJ01000005.1"/>
</dbReference>
<dbReference type="Pfam" id="PF00316">
    <property type="entry name" value="FBPase"/>
    <property type="match status" value="1"/>
</dbReference>
<comment type="caution">
    <text evidence="13">The sequence shown here is derived from an EMBL/GenBank/DDBJ whole genome shotgun (WGS) entry which is preliminary data.</text>
</comment>